<reference evidence="1 2" key="1">
    <citation type="submission" date="2022-04" db="EMBL/GenBank/DDBJ databases">
        <title>The arsenic-methylating capacity of Chitinophaga filiformis YT5 during chitin decomposition.</title>
        <authorList>
            <person name="Chen G."/>
            <person name="Liang Y."/>
        </authorList>
    </citation>
    <scope>NUCLEOTIDE SEQUENCE [LARGE SCALE GENOMIC DNA]</scope>
    <source>
        <strain evidence="1 2">YT5</strain>
    </source>
</reference>
<dbReference type="EMBL" id="CP095855">
    <property type="protein sequence ID" value="UPK66686.1"/>
    <property type="molecule type" value="Genomic_DNA"/>
</dbReference>
<dbReference type="Proteomes" id="UP000830198">
    <property type="component" value="Chromosome"/>
</dbReference>
<protein>
    <submittedName>
        <fullName evidence="1">Uncharacterized protein</fullName>
    </submittedName>
</protein>
<sequence length="190" mass="21219">MEKENRLNSECKAVKSKKQFEILPSLPTYGPMYIPVSETGKPFYSEGFPVRFYRRDGTEWVANFEPGWTDLKQVIQLDNTDLLLVIACGTCYLMDPDDTKPVAVFGVGYSHILQANASRYVLHDETHLTVIAADGTHWRTERISWDGLADVRIEKNVVSGLAFSPTCTSDEWVAFSYDLDTGSLVGGGGR</sequence>
<evidence type="ECO:0000313" key="1">
    <source>
        <dbReference type="EMBL" id="UPK66686.1"/>
    </source>
</evidence>
<dbReference type="RefSeq" id="WP_247808896.1">
    <property type="nucleotide sequence ID" value="NZ_CP095855.1"/>
</dbReference>
<organism evidence="1 2">
    <name type="scientific">Chitinophaga filiformis</name>
    <name type="common">Myxococcus filiformis</name>
    <name type="synonym">Flexibacter filiformis</name>
    <dbReference type="NCBI Taxonomy" id="104663"/>
    <lineage>
        <taxon>Bacteria</taxon>
        <taxon>Pseudomonadati</taxon>
        <taxon>Bacteroidota</taxon>
        <taxon>Chitinophagia</taxon>
        <taxon>Chitinophagales</taxon>
        <taxon>Chitinophagaceae</taxon>
        <taxon>Chitinophaga</taxon>
    </lineage>
</organism>
<name>A0ABY4HVW3_CHIFI</name>
<evidence type="ECO:0000313" key="2">
    <source>
        <dbReference type="Proteomes" id="UP000830198"/>
    </source>
</evidence>
<accession>A0ABY4HVW3</accession>
<proteinExistence type="predicted"/>
<gene>
    <name evidence="1" type="ORF">MYF79_17260</name>
</gene>
<keyword evidence="2" id="KW-1185">Reference proteome</keyword>